<name>A0A2S6IV34_9ACTN</name>
<evidence type="ECO:0000256" key="7">
    <source>
        <dbReference type="ARBA" id="ARBA00022989"/>
    </source>
</evidence>
<comment type="function">
    <text evidence="9">Part of the binding-protein-dependent transport system for D-xylose. Probably responsible for the translocation of the substrate across the membrane.</text>
</comment>
<evidence type="ECO:0000256" key="3">
    <source>
        <dbReference type="ARBA" id="ARBA00022475"/>
    </source>
</evidence>
<feature type="transmembrane region" description="Helical" evidence="11">
    <location>
        <begin position="49"/>
        <end position="68"/>
    </location>
</feature>
<feature type="transmembrane region" description="Helical" evidence="11">
    <location>
        <begin position="161"/>
        <end position="186"/>
    </location>
</feature>
<evidence type="ECO:0000256" key="1">
    <source>
        <dbReference type="ARBA" id="ARBA00004651"/>
    </source>
</evidence>
<dbReference type="GO" id="GO:0022857">
    <property type="term" value="F:transmembrane transporter activity"/>
    <property type="evidence" value="ECO:0007669"/>
    <property type="project" value="InterPro"/>
</dbReference>
<keyword evidence="8 11" id="KW-0472">Membrane</keyword>
<keyword evidence="7 11" id="KW-1133">Transmembrane helix</keyword>
<dbReference type="InterPro" id="IPR001851">
    <property type="entry name" value="ABC_transp_permease"/>
</dbReference>
<dbReference type="Pfam" id="PF02653">
    <property type="entry name" value="BPD_transp_2"/>
    <property type="match status" value="1"/>
</dbReference>
<comment type="subcellular location">
    <subcellularLocation>
        <location evidence="1">Cell membrane</location>
        <topology evidence="1">Multi-pass membrane protein</topology>
    </subcellularLocation>
</comment>
<dbReference type="EMBL" id="PTJD01000002">
    <property type="protein sequence ID" value="PPK98013.1"/>
    <property type="molecule type" value="Genomic_DNA"/>
</dbReference>
<evidence type="ECO:0000256" key="5">
    <source>
        <dbReference type="ARBA" id="ARBA00022597"/>
    </source>
</evidence>
<feature type="transmembrane region" description="Helical" evidence="11">
    <location>
        <begin position="98"/>
        <end position="117"/>
    </location>
</feature>
<evidence type="ECO:0000313" key="13">
    <source>
        <dbReference type="Proteomes" id="UP000239485"/>
    </source>
</evidence>
<feature type="transmembrane region" description="Helical" evidence="11">
    <location>
        <begin position="318"/>
        <end position="344"/>
    </location>
</feature>
<reference evidence="12 13" key="1">
    <citation type="submission" date="2018-02" db="EMBL/GenBank/DDBJ databases">
        <title>Genomic Encyclopedia of Archaeal and Bacterial Type Strains, Phase II (KMG-II): from individual species to whole genera.</title>
        <authorList>
            <person name="Goeker M."/>
        </authorList>
    </citation>
    <scope>NUCLEOTIDE SEQUENCE [LARGE SCALE GENOMIC DNA]</scope>
    <source>
        <strain evidence="12 13">DSM 22857</strain>
    </source>
</reference>
<accession>A0A2S6IV34</accession>
<gene>
    <name evidence="12" type="ORF">CLV92_102164</name>
</gene>
<feature type="transmembrane region" description="Helical" evidence="11">
    <location>
        <begin position="15"/>
        <end position="37"/>
    </location>
</feature>
<proteinExistence type="predicted"/>
<keyword evidence="2" id="KW-0813">Transport</keyword>
<dbReference type="GO" id="GO:0005886">
    <property type="term" value="C:plasma membrane"/>
    <property type="evidence" value="ECO:0007669"/>
    <property type="project" value="UniProtKB-SubCell"/>
</dbReference>
<keyword evidence="5 12" id="KW-0762">Sugar transport</keyword>
<evidence type="ECO:0000256" key="10">
    <source>
        <dbReference type="ARBA" id="ARBA00035686"/>
    </source>
</evidence>
<evidence type="ECO:0000256" key="2">
    <source>
        <dbReference type="ARBA" id="ARBA00022448"/>
    </source>
</evidence>
<dbReference type="Proteomes" id="UP000239485">
    <property type="component" value="Unassembled WGS sequence"/>
</dbReference>
<feature type="transmembrane region" description="Helical" evidence="11">
    <location>
        <begin position="124"/>
        <end position="141"/>
    </location>
</feature>
<dbReference type="CDD" id="cd06579">
    <property type="entry name" value="TM_PBP1_transp_AraH_like"/>
    <property type="match status" value="1"/>
</dbReference>
<dbReference type="AlphaFoldDB" id="A0A2S6IV34"/>
<dbReference type="PANTHER" id="PTHR32196">
    <property type="entry name" value="ABC TRANSPORTER PERMEASE PROTEIN YPHD-RELATED-RELATED"/>
    <property type="match status" value="1"/>
</dbReference>
<keyword evidence="6 11" id="KW-0812">Transmembrane</keyword>
<dbReference type="RefSeq" id="WP_245886392.1">
    <property type="nucleotide sequence ID" value="NZ_PTJD01000002.1"/>
</dbReference>
<protein>
    <recommendedName>
        <fullName evidence="10">Xylose transport system permease protein XylH</fullName>
    </recommendedName>
</protein>
<feature type="transmembrane region" description="Helical" evidence="11">
    <location>
        <begin position="198"/>
        <end position="219"/>
    </location>
</feature>
<organism evidence="12 13">
    <name type="scientific">Kineococcus xinjiangensis</name>
    <dbReference type="NCBI Taxonomy" id="512762"/>
    <lineage>
        <taxon>Bacteria</taxon>
        <taxon>Bacillati</taxon>
        <taxon>Actinomycetota</taxon>
        <taxon>Actinomycetes</taxon>
        <taxon>Kineosporiales</taxon>
        <taxon>Kineosporiaceae</taxon>
        <taxon>Kineococcus</taxon>
    </lineage>
</organism>
<evidence type="ECO:0000256" key="9">
    <source>
        <dbReference type="ARBA" id="ARBA00035611"/>
    </source>
</evidence>
<comment type="caution">
    <text evidence="12">The sequence shown here is derived from an EMBL/GenBank/DDBJ whole genome shotgun (WGS) entry which is preliminary data.</text>
</comment>
<evidence type="ECO:0000256" key="8">
    <source>
        <dbReference type="ARBA" id="ARBA00023136"/>
    </source>
</evidence>
<feature type="transmembrane region" description="Helical" evidence="11">
    <location>
        <begin position="279"/>
        <end position="298"/>
    </location>
</feature>
<keyword evidence="13" id="KW-1185">Reference proteome</keyword>
<sequence>MNALLTAMRGNMRQYGMIIALVAIGILFQILTGGLLLKPQNVSNLILQNSYVFILAIGMMLVIITGHIDLSVGSVAAFVGAVAAVLMVNQGWSTIPTIIAALAIGALVGVWQGFWIAYMRIPSFIVTLAGMLIFRGLTLTLTDGKAIAPFPEDFRAIATSFIRDFAGGSTLTTIILGVAVSVFLVVSELRGRARRAKYGLPLIPMGLFVARLVLLVAAINAFTVLLAQRNGLPTAGLIVIVLVVVYSYVMSRTVLGRHVYAVGGNEKAALLSGVRTQRVTFLVFVNMGVLSAIAGLIVTARLNAAGPRAGTNFELDAIAAAFIGGASAAGGVGTVVGAIIGAMVMGIMTNGMQIIGIEVDWQSTIKGLVLLAAVFFDVYSKNKSGKTSFFVKIFKRQPKDEPDSVLKRTSSGSGEKVGI</sequence>
<keyword evidence="4" id="KW-0997">Cell inner membrane</keyword>
<dbReference type="PANTHER" id="PTHR32196:SF32">
    <property type="entry name" value="XYLOSE TRANSPORT SYSTEM PERMEASE PROTEIN XYLH"/>
    <property type="match status" value="1"/>
</dbReference>
<dbReference type="NCBIfam" id="NF040906">
    <property type="entry name" value="GguB"/>
    <property type="match status" value="1"/>
</dbReference>
<keyword evidence="3" id="KW-1003">Cell membrane</keyword>
<evidence type="ECO:0000256" key="11">
    <source>
        <dbReference type="SAM" id="Phobius"/>
    </source>
</evidence>
<evidence type="ECO:0000256" key="6">
    <source>
        <dbReference type="ARBA" id="ARBA00022692"/>
    </source>
</evidence>
<evidence type="ECO:0000256" key="4">
    <source>
        <dbReference type="ARBA" id="ARBA00022519"/>
    </source>
</evidence>
<feature type="transmembrane region" description="Helical" evidence="11">
    <location>
        <begin position="231"/>
        <end position="249"/>
    </location>
</feature>
<evidence type="ECO:0000313" key="12">
    <source>
        <dbReference type="EMBL" id="PPK98013.1"/>
    </source>
</evidence>